<keyword evidence="2 3" id="KW-0040">ANK repeat</keyword>
<dbReference type="Pfam" id="PF12796">
    <property type="entry name" value="Ank_2"/>
    <property type="match status" value="1"/>
</dbReference>
<dbReference type="RefSeq" id="XP_056075718.1">
    <property type="nucleotide sequence ID" value="XM_056208896.1"/>
</dbReference>
<dbReference type="AlphaFoldDB" id="A0A9W8XUL9"/>
<evidence type="ECO:0000313" key="5">
    <source>
        <dbReference type="Proteomes" id="UP001140513"/>
    </source>
</evidence>
<comment type="caution">
    <text evidence="4">The sequence shown here is derived from an EMBL/GenBank/DDBJ whole genome shotgun (WGS) entry which is preliminary data.</text>
</comment>
<dbReference type="Proteomes" id="UP001140513">
    <property type="component" value="Unassembled WGS sequence"/>
</dbReference>
<keyword evidence="1" id="KW-0677">Repeat</keyword>
<dbReference type="InterPro" id="IPR036770">
    <property type="entry name" value="Ankyrin_rpt-contain_sf"/>
</dbReference>
<gene>
    <name evidence="4" type="ORF">N0V89_000071</name>
</gene>
<dbReference type="PROSITE" id="PS50297">
    <property type="entry name" value="ANK_REP_REGION"/>
    <property type="match status" value="1"/>
</dbReference>
<dbReference type="SMART" id="SM00248">
    <property type="entry name" value="ANK"/>
    <property type="match status" value="4"/>
</dbReference>
<dbReference type="InterPro" id="IPR051165">
    <property type="entry name" value="Multifunctional_ANK_Repeat"/>
</dbReference>
<dbReference type="PANTHER" id="PTHR24123">
    <property type="entry name" value="ANKYRIN REPEAT-CONTAINING"/>
    <property type="match status" value="1"/>
</dbReference>
<dbReference type="PROSITE" id="PS50088">
    <property type="entry name" value="ANK_REPEAT"/>
    <property type="match status" value="1"/>
</dbReference>
<evidence type="ECO:0000256" key="3">
    <source>
        <dbReference type="PROSITE-ProRule" id="PRU00023"/>
    </source>
</evidence>
<dbReference type="PANTHER" id="PTHR24123:SF33">
    <property type="entry name" value="PROTEIN HOS4"/>
    <property type="match status" value="1"/>
</dbReference>
<sequence>MSHTKCGRHQQFQQIMHIPQALRLAIDEGEVIAIEQELDDLGVLSEQDLDNAFTYAIRNASADTVGVLLRHGAHLKRTSLSRFELRNRGDPTIYQKLIEHGWDINSTEFGAPWLWYVVAYIQFGPDILKPSSRSGIWDNERLLRWFLDHGADPNKPNRSLPNSANNEILTPLAFAAEAPETFGLEILLSYGANMDDDAIFRAIAARSHPEKSHVPHIRILVNHGADVNHRSRRWGTPLQYAIHAGRADIVEFLLDQGADPTTETVRGTPAEHAKNKGRMDIHDMIVKAIQRGHST</sequence>
<dbReference type="EMBL" id="JAPEUX010000001">
    <property type="protein sequence ID" value="KAJ4359516.1"/>
    <property type="molecule type" value="Genomic_DNA"/>
</dbReference>
<evidence type="ECO:0000313" key="4">
    <source>
        <dbReference type="EMBL" id="KAJ4359516.1"/>
    </source>
</evidence>
<dbReference type="GeneID" id="80903601"/>
<evidence type="ECO:0000256" key="2">
    <source>
        <dbReference type="ARBA" id="ARBA00023043"/>
    </source>
</evidence>
<proteinExistence type="predicted"/>
<dbReference type="SUPFAM" id="SSF48403">
    <property type="entry name" value="Ankyrin repeat"/>
    <property type="match status" value="1"/>
</dbReference>
<dbReference type="OrthoDB" id="539213at2759"/>
<protein>
    <recommendedName>
        <fullName evidence="6">Ankyrin</fullName>
    </recommendedName>
</protein>
<reference evidence="4" key="1">
    <citation type="submission" date="2022-10" db="EMBL/GenBank/DDBJ databases">
        <title>Tapping the CABI collections for fungal endophytes: first genome assemblies for Collariella, Neodidymelliopsis, Ascochyta clinopodiicola, Didymella pomorum, Didymosphaeria variabile, Neocosmospora piperis and Neocucurbitaria cava.</title>
        <authorList>
            <person name="Hill R."/>
        </authorList>
    </citation>
    <scope>NUCLEOTIDE SEQUENCE</scope>
    <source>
        <strain evidence="4">IMI 356815</strain>
    </source>
</reference>
<dbReference type="InterPro" id="IPR002110">
    <property type="entry name" value="Ankyrin_rpt"/>
</dbReference>
<keyword evidence="5" id="KW-1185">Reference proteome</keyword>
<dbReference type="Gene3D" id="1.25.40.20">
    <property type="entry name" value="Ankyrin repeat-containing domain"/>
    <property type="match status" value="1"/>
</dbReference>
<name>A0A9W8XUL9_9PLEO</name>
<evidence type="ECO:0000256" key="1">
    <source>
        <dbReference type="ARBA" id="ARBA00022737"/>
    </source>
</evidence>
<feature type="repeat" description="ANK" evidence="3">
    <location>
        <begin position="233"/>
        <end position="265"/>
    </location>
</feature>
<accession>A0A9W8XUL9</accession>
<organism evidence="4 5">
    <name type="scientific">Didymosphaeria variabile</name>
    <dbReference type="NCBI Taxonomy" id="1932322"/>
    <lineage>
        <taxon>Eukaryota</taxon>
        <taxon>Fungi</taxon>
        <taxon>Dikarya</taxon>
        <taxon>Ascomycota</taxon>
        <taxon>Pezizomycotina</taxon>
        <taxon>Dothideomycetes</taxon>
        <taxon>Pleosporomycetidae</taxon>
        <taxon>Pleosporales</taxon>
        <taxon>Massarineae</taxon>
        <taxon>Didymosphaeriaceae</taxon>
        <taxon>Didymosphaeria</taxon>
    </lineage>
</organism>
<evidence type="ECO:0008006" key="6">
    <source>
        <dbReference type="Google" id="ProtNLM"/>
    </source>
</evidence>